<dbReference type="Proteomes" id="UP000182762">
    <property type="component" value="Unassembled WGS sequence"/>
</dbReference>
<dbReference type="InterPro" id="IPR046221">
    <property type="entry name" value="DUF6254"/>
</dbReference>
<proteinExistence type="predicted"/>
<sequence>MRNLTKSKHEKERQWNVRKQTQQPHGKVKTFEELASETSPYPNKKEKQ</sequence>
<dbReference type="Pfam" id="PF19767">
    <property type="entry name" value="DUF6254"/>
    <property type="match status" value="1"/>
</dbReference>
<evidence type="ECO:0000313" key="2">
    <source>
        <dbReference type="EMBL" id="SFQ34596.1"/>
    </source>
</evidence>
<protein>
    <submittedName>
        <fullName evidence="2">Uncharacterized protein</fullName>
    </submittedName>
</protein>
<dbReference type="EMBL" id="FOXX01000002">
    <property type="protein sequence ID" value="SFQ34596.1"/>
    <property type="molecule type" value="Genomic_DNA"/>
</dbReference>
<keyword evidence="3" id="KW-1185">Reference proteome</keyword>
<reference evidence="2 3" key="1">
    <citation type="submission" date="2016-10" db="EMBL/GenBank/DDBJ databases">
        <authorList>
            <person name="Varghese N."/>
            <person name="Submissions S."/>
        </authorList>
    </citation>
    <scope>NUCLEOTIDE SEQUENCE [LARGE SCALE GENOMIC DNA]</scope>
    <source>
        <strain evidence="2 3">DSM 13796</strain>
    </source>
</reference>
<accession>A0A1I5XS05</accession>
<feature type="region of interest" description="Disordered" evidence="1">
    <location>
        <begin position="1"/>
        <end position="48"/>
    </location>
</feature>
<name>A0A1I5XS05_9BACI</name>
<evidence type="ECO:0000256" key="1">
    <source>
        <dbReference type="SAM" id="MobiDB-lite"/>
    </source>
</evidence>
<comment type="caution">
    <text evidence="2">The sequence shown here is derived from an EMBL/GenBank/DDBJ whole genome shotgun (WGS) entry which is preliminary data.</text>
</comment>
<evidence type="ECO:0000313" key="3">
    <source>
        <dbReference type="Proteomes" id="UP000182762"/>
    </source>
</evidence>
<gene>
    <name evidence="2" type="ORF">SAMN02745910_01018</name>
</gene>
<organism evidence="2 3">
    <name type="scientific">Priestia endophytica DSM 13796</name>
    <dbReference type="NCBI Taxonomy" id="1121089"/>
    <lineage>
        <taxon>Bacteria</taxon>
        <taxon>Bacillati</taxon>
        <taxon>Bacillota</taxon>
        <taxon>Bacilli</taxon>
        <taxon>Bacillales</taxon>
        <taxon>Bacillaceae</taxon>
        <taxon>Priestia</taxon>
    </lineage>
</organism>